<protein>
    <submittedName>
        <fullName evidence="1">Uncharacterized protein</fullName>
    </submittedName>
</protein>
<name>A0ABQ3XUT2_9ACTN</name>
<comment type="caution">
    <text evidence="1">The sequence shown here is derived from an EMBL/GenBank/DDBJ whole genome shotgun (WGS) entry which is preliminary data.</text>
</comment>
<gene>
    <name evidence="1" type="ORF">Ade02nite_01470</name>
</gene>
<reference evidence="1 2" key="1">
    <citation type="submission" date="2021-01" db="EMBL/GenBank/DDBJ databases">
        <title>Whole genome shotgun sequence of Actinoplanes deccanensis NBRC 13994.</title>
        <authorList>
            <person name="Komaki H."/>
            <person name="Tamura T."/>
        </authorList>
    </citation>
    <scope>NUCLEOTIDE SEQUENCE [LARGE SCALE GENOMIC DNA]</scope>
    <source>
        <strain evidence="1 2">NBRC 13994</strain>
    </source>
</reference>
<accession>A0ABQ3XUT2</accession>
<sequence>MRGMATNAEGRGRIKQWFHDTFDDWWFRSLIGPAQTRNAVQGCDQEARDQWKRDLENRKRYTREQRERKRLEREAAQRS</sequence>
<proteinExistence type="predicted"/>
<dbReference type="EMBL" id="BOMI01000002">
    <property type="protein sequence ID" value="GID71506.1"/>
    <property type="molecule type" value="Genomic_DNA"/>
</dbReference>
<keyword evidence="2" id="KW-1185">Reference proteome</keyword>
<organism evidence="1 2">
    <name type="scientific">Paractinoplanes deccanensis</name>
    <dbReference type="NCBI Taxonomy" id="113561"/>
    <lineage>
        <taxon>Bacteria</taxon>
        <taxon>Bacillati</taxon>
        <taxon>Actinomycetota</taxon>
        <taxon>Actinomycetes</taxon>
        <taxon>Micromonosporales</taxon>
        <taxon>Micromonosporaceae</taxon>
        <taxon>Paractinoplanes</taxon>
    </lineage>
</organism>
<evidence type="ECO:0000313" key="2">
    <source>
        <dbReference type="Proteomes" id="UP000609879"/>
    </source>
</evidence>
<dbReference type="Proteomes" id="UP000609879">
    <property type="component" value="Unassembled WGS sequence"/>
</dbReference>
<evidence type="ECO:0000313" key="1">
    <source>
        <dbReference type="EMBL" id="GID71506.1"/>
    </source>
</evidence>